<sequence>MTLTAVNQNSTLLAHLASVEVKDSGVHIGGGIYLSDNHDPHPGGTYTAVPRQGLADPAEAHMTTEIDFTLPAGEDPWTDYRDPNPDGIDFIKVGFDASLHVGARLSDGDFYDGPAVPLLIAADPDDLSGPVTVTGYPDDPAYGGALYQTSGALLGYATQTVNGDTGGYFTIDTPDVVGGMSGGGNFLDYDADGDGTAETYLIGLTSRGVRVTTPGPSFGDIRLQSTALMTFYDDLAAHLQALTGPAARDAEDFPRMVLLSGQTPGSAFTTLQGEFFHEDLYGGPNDDSLMGAGGNDMLLGRDGDDSLQGGTGDDTLDGGDGSDSLTGGIGDDVLISGPGAETLDGSPGGRDTISYAQATGNMILRLWNNTVSGDPLAQGDTILNFENAETGAGDDQVFGNFMDNTLAGNGGADTIYGYGGADLLLGGAGRDRLSGDQGDDSLLGGEGDDWLLGGGGNDTLYGGTGSDSLIGGFGDDRLIGGPGAESLDGSPVDSDTIDYAQATSSVTLRLWNNTVSGDPLAQGDRIRNFENAETGAGDDLIAGNHRDNRLTGNGGNDTLFGYDGADVLQGGAGSDVLRGGEGMDHLSGGADRDFLTGGADADVFVFASAADAGLGAARDQIMDFQPGLDLVDVSALAGFGFRGTAGFTASGPAELRLMETPSGSTIVQMDLDGDGTPDAEIRLADVTGLAAADFGL</sequence>
<dbReference type="PRINTS" id="PR01488">
    <property type="entry name" value="RTXTOXINA"/>
</dbReference>
<evidence type="ECO:0000256" key="1">
    <source>
        <dbReference type="ARBA" id="ARBA00001913"/>
    </source>
</evidence>
<keyword evidence="11" id="KW-0378">Hydrolase</keyword>
<protein>
    <submittedName>
        <fullName evidence="11">Alkaline phosphatase</fullName>
        <ecNumber evidence="11">3.1.3.1</ecNumber>
    </submittedName>
</protein>
<comment type="caution">
    <text evidence="11">The sequence shown here is derived from an EMBL/GenBank/DDBJ whole genome shotgun (WGS) entry which is preliminary data.</text>
</comment>
<dbReference type="InterPro" id="IPR018511">
    <property type="entry name" value="Hemolysin-typ_Ca-bd_CS"/>
</dbReference>
<keyword evidence="5" id="KW-0800">Toxin</keyword>
<dbReference type="Pfam" id="PF08548">
    <property type="entry name" value="Peptidase_M10_C"/>
    <property type="match status" value="1"/>
</dbReference>
<keyword evidence="6" id="KW-0677">Repeat</keyword>
<evidence type="ECO:0000256" key="7">
    <source>
        <dbReference type="ARBA" id="ARBA00023026"/>
    </source>
</evidence>
<dbReference type="PATRIC" id="fig|1515334.3.peg.5664"/>
<dbReference type="InterPro" id="IPR003995">
    <property type="entry name" value="RTX_toxin_determinant-A"/>
</dbReference>
<dbReference type="Proteomes" id="UP000030960">
    <property type="component" value="Unassembled WGS sequence"/>
</dbReference>
<dbReference type="GO" id="GO:0016020">
    <property type="term" value="C:membrane"/>
    <property type="evidence" value="ECO:0007669"/>
    <property type="project" value="UniProtKB-SubCell"/>
</dbReference>
<keyword evidence="7" id="KW-0843">Virulence</keyword>
<feature type="region of interest" description="Disordered" evidence="9">
    <location>
        <begin position="297"/>
        <end position="352"/>
    </location>
</feature>
<comment type="cofactor">
    <cofactor evidence="1">
        <name>Ca(2+)</name>
        <dbReference type="ChEBI" id="CHEBI:29108"/>
    </cofactor>
</comment>
<gene>
    <name evidence="11" type="ORF">OA50_05673</name>
</gene>
<evidence type="ECO:0000313" key="12">
    <source>
        <dbReference type="Proteomes" id="UP000030960"/>
    </source>
</evidence>
<keyword evidence="4" id="KW-0964">Secreted</keyword>
<evidence type="ECO:0000256" key="2">
    <source>
        <dbReference type="ARBA" id="ARBA00004370"/>
    </source>
</evidence>
<dbReference type="InterPro" id="IPR050557">
    <property type="entry name" value="RTX_toxin/Mannuronan_C5-epim"/>
</dbReference>
<evidence type="ECO:0000256" key="9">
    <source>
        <dbReference type="SAM" id="MobiDB-lite"/>
    </source>
</evidence>
<evidence type="ECO:0000256" key="8">
    <source>
        <dbReference type="ARBA" id="ARBA00023136"/>
    </source>
</evidence>
<dbReference type="SUPFAM" id="SSF51120">
    <property type="entry name" value="beta-Roll"/>
    <property type="match status" value="3"/>
</dbReference>
<dbReference type="RefSeq" id="WP_052244927.1">
    <property type="nucleotide sequence ID" value="NZ_JSUQ01000042.1"/>
</dbReference>
<dbReference type="PRINTS" id="PR00313">
    <property type="entry name" value="CABNDNGRPT"/>
</dbReference>
<dbReference type="InterPro" id="IPR001343">
    <property type="entry name" value="Hemolysn_Ca-bd"/>
</dbReference>
<proteinExistence type="predicted"/>
<dbReference type="AlphaFoldDB" id="A0A0B3RPP1"/>
<dbReference type="Pfam" id="PF00353">
    <property type="entry name" value="HemolysinCabind"/>
    <property type="match status" value="5"/>
</dbReference>
<keyword evidence="12" id="KW-1185">Reference proteome</keyword>
<feature type="domain" description="Peptidase M10 serralysin C-terminal" evidence="10">
    <location>
        <begin position="529"/>
        <end position="683"/>
    </location>
</feature>
<dbReference type="Gene3D" id="2.150.10.10">
    <property type="entry name" value="Serralysin-like metalloprotease, C-terminal"/>
    <property type="match status" value="5"/>
</dbReference>
<dbReference type="EMBL" id="JSUQ01000042">
    <property type="protein sequence ID" value="KHQ49777.1"/>
    <property type="molecule type" value="Genomic_DNA"/>
</dbReference>
<accession>A0A0B3RPP1</accession>
<organism evidence="11 12">
    <name type="scientific">Mameliella alba</name>
    <dbReference type="NCBI Taxonomy" id="561184"/>
    <lineage>
        <taxon>Bacteria</taxon>
        <taxon>Pseudomonadati</taxon>
        <taxon>Pseudomonadota</taxon>
        <taxon>Alphaproteobacteria</taxon>
        <taxon>Rhodobacterales</taxon>
        <taxon>Roseobacteraceae</taxon>
        <taxon>Mameliella</taxon>
    </lineage>
</organism>
<dbReference type="GO" id="GO:0004035">
    <property type="term" value="F:alkaline phosphatase activity"/>
    <property type="evidence" value="ECO:0007669"/>
    <property type="project" value="UniProtKB-EC"/>
</dbReference>
<dbReference type="PROSITE" id="PS00330">
    <property type="entry name" value="HEMOLYSIN_CALCIUM"/>
    <property type="match status" value="10"/>
</dbReference>
<dbReference type="PANTHER" id="PTHR38340">
    <property type="entry name" value="S-LAYER PROTEIN"/>
    <property type="match status" value="1"/>
</dbReference>
<dbReference type="GO" id="GO:0005615">
    <property type="term" value="C:extracellular space"/>
    <property type="evidence" value="ECO:0007669"/>
    <property type="project" value="InterPro"/>
</dbReference>
<dbReference type="InterPro" id="IPR011049">
    <property type="entry name" value="Serralysin-like_metalloprot_C"/>
</dbReference>
<dbReference type="GO" id="GO:0005509">
    <property type="term" value="F:calcium ion binding"/>
    <property type="evidence" value="ECO:0007669"/>
    <property type="project" value="InterPro"/>
</dbReference>
<name>A0A0B3RPP1_9RHOB</name>
<evidence type="ECO:0000256" key="5">
    <source>
        <dbReference type="ARBA" id="ARBA00022656"/>
    </source>
</evidence>
<dbReference type="PANTHER" id="PTHR38340:SF1">
    <property type="entry name" value="S-LAYER PROTEIN"/>
    <property type="match status" value="1"/>
</dbReference>
<reference evidence="11 12" key="1">
    <citation type="submission" date="2014-10" db="EMBL/GenBank/DDBJ databases">
        <title>Genome sequence of Ponticoccus sp. strain UMTAT08 isolated from clonal culture of toxic dinoflagellate Alexandrium tamiyavanichii.</title>
        <authorList>
            <person name="Gan H.Y."/>
            <person name="Muhd D.-D."/>
            <person name="Mohd Noor M.E."/>
            <person name="Yeong Y.S."/>
            <person name="Usup G."/>
        </authorList>
    </citation>
    <scope>NUCLEOTIDE SEQUENCE [LARGE SCALE GENOMIC DNA]</scope>
    <source>
        <strain evidence="11 12">UMTAT08</strain>
    </source>
</reference>
<dbReference type="InterPro" id="IPR013858">
    <property type="entry name" value="Peptidase_M10B_C"/>
</dbReference>
<evidence type="ECO:0000313" key="11">
    <source>
        <dbReference type="EMBL" id="KHQ49777.1"/>
    </source>
</evidence>
<comment type="subcellular location">
    <subcellularLocation>
        <location evidence="2">Membrane</location>
    </subcellularLocation>
    <subcellularLocation>
        <location evidence="3">Secreted</location>
    </subcellularLocation>
</comment>
<evidence type="ECO:0000259" key="10">
    <source>
        <dbReference type="Pfam" id="PF08548"/>
    </source>
</evidence>
<evidence type="ECO:0000256" key="3">
    <source>
        <dbReference type="ARBA" id="ARBA00004613"/>
    </source>
</evidence>
<dbReference type="OrthoDB" id="7752576at2"/>
<dbReference type="GO" id="GO:0090729">
    <property type="term" value="F:toxin activity"/>
    <property type="evidence" value="ECO:0007669"/>
    <property type="project" value="UniProtKB-KW"/>
</dbReference>
<keyword evidence="8" id="KW-0472">Membrane</keyword>
<evidence type="ECO:0000256" key="4">
    <source>
        <dbReference type="ARBA" id="ARBA00022525"/>
    </source>
</evidence>
<evidence type="ECO:0000256" key="6">
    <source>
        <dbReference type="ARBA" id="ARBA00022737"/>
    </source>
</evidence>
<dbReference type="EC" id="3.1.3.1" evidence="11"/>